<accession>A0A1I5BKF6</accession>
<evidence type="ECO:0000313" key="2">
    <source>
        <dbReference type="Proteomes" id="UP000242869"/>
    </source>
</evidence>
<evidence type="ECO:0000313" key="1">
    <source>
        <dbReference type="EMBL" id="SFN75069.1"/>
    </source>
</evidence>
<dbReference type="EMBL" id="FOVE01000016">
    <property type="protein sequence ID" value="SFN75069.1"/>
    <property type="molecule type" value="Genomic_DNA"/>
</dbReference>
<organism evidence="1 2">
    <name type="scientific">Formivibrio citricus</name>
    <dbReference type="NCBI Taxonomy" id="83765"/>
    <lineage>
        <taxon>Bacteria</taxon>
        <taxon>Pseudomonadati</taxon>
        <taxon>Pseudomonadota</taxon>
        <taxon>Betaproteobacteria</taxon>
        <taxon>Neisseriales</taxon>
        <taxon>Chitinibacteraceae</taxon>
        <taxon>Formivibrio</taxon>
    </lineage>
</organism>
<protein>
    <submittedName>
        <fullName evidence="1">Uncharacterized protein</fullName>
    </submittedName>
</protein>
<gene>
    <name evidence="1" type="ORF">SAMN05660284_02188</name>
</gene>
<proteinExistence type="predicted"/>
<dbReference type="Proteomes" id="UP000242869">
    <property type="component" value="Unassembled WGS sequence"/>
</dbReference>
<dbReference type="AlphaFoldDB" id="A0A1I5BKF6"/>
<keyword evidence="2" id="KW-1185">Reference proteome</keyword>
<name>A0A1I5BKF6_9NEIS</name>
<reference evidence="2" key="1">
    <citation type="submission" date="2016-10" db="EMBL/GenBank/DDBJ databases">
        <authorList>
            <person name="Varghese N."/>
            <person name="Submissions S."/>
        </authorList>
    </citation>
    <scope>NUCLEOTIDE SEQUENCE [LARGE SCALE GENOMIC DNA]</scope>
    <source>
        <strain evidence="2">DSM 6150</strain>
    </source>
</reference>
<sequence length="77" mass="8834">MVKDKNRSAYRDYEIVFLPMPRACGKLTIPLCTAVLDSSERDALPFHNTHLLADFHCCIDLRRRQASFSPMVQNDHG</sequence>